<proteinExistence type="predicted"/>
<dbReference type="OrthoDB" id="185346at2"/>
<protein>
    <submittedName>
        <fullName evidence="6">AraC family transcriptional regulator</fullName>
    </submittedName>
</protein>
<dbReference type="InterPro" id="IPR035418">
    <property type="entry name" value="AraC-bd_2"/>
</dbReference>
<dbReference type="InterPro" id="IPR009057">
    <property type="entry name" value="Homeodomain-like_sf"/>
</dbReference>
<dbReference type="InterPro" id="IPR018060">
    <property type="entry name" value="HTH_AraC"/>
</dbReference>
<dbReference type="AlphaFoldDB" id="A0A4R5M336"/>
<keyword evidence="1" id="KW-0805">Transcription regulation</keyword>
<keyword evidence="3" id="KW-0804">Transcription</keyword>
<feature type="domain" description="HTH araC/xylS-type" evidence="5">
    <location>
        <begin position="273"/>
        <end position="374"/>
    </location>
</feature>
<dbReference type="GO" id="GO:0003700">
    <property type="term" value="F:DNA-binding transcription factor activity"/>
    <property type="evidence" value="ECO:0007669"/>
    <property type="project" value="InterPro"/>
</dbReference>
<dbReference type="PANTHER" id="PTHR46796:SF12">
    <property type="entry name" value="HTH-TYPE DNA-BINDING TRANSCRIPTIONAL ACTIVATOR EUTR"/>
    <property type="match status" value="1"/>
</dbReference>
<evidence type="ECO:0000313" key="7">
    <source>
        <dbReference type="Proteomes" id="UP000295722"/>
    </source>
</evidence>
<dbReference type="SMART" id="SM00342">
    <property type="entry name" value="HTH_ARAC"/>
    <property type="match status" value="1"/>
</dbReference>
<dbReference type="PANTHER" id="PTHR46796">
    <property type="entry name" value="HTH-TYPE TRANSCRIPTIONAL ACTIVATOR RHAS-RELATED"/>
    <property type="match status" value="1"/>
</dbReference>
<dbReference type="Pfam" id="PF12833">
    <property type="entry name" value="HTH_18"/>
    <property type="match status" value="1"/>
</dbReference>
<evidence type="ECO:0000259" key="5">
    <source>
        <dbReference type="PROSITE" id="PS01124"/>
    </source>
</evidence>
<reference evidence="6 7" key="1">
    <citation type="submission" date="2019-03" db="EMBL/GenBank/DDBJ databases">
        <title>Paraburkholderia sp. 4M-K11, isolated from subtropical forest soil.</title>
        <authorList>
            <person name="Gao Z.-H."/>
            <person name="Qiu L.-H."/>
        </authorList>
    </citation>
    <scope>NUCLEOTIDE SEQUENCE [LARGE SCALE GENOMIC DNA]</scope>
    <source>
        <strain evidence="6 7">4M-K11</strain>
    </source>
</reference>
<organism evidence="6 7">
    <name type="scientific">Paraburkholderia silviterrae</name>
    <dbReference type="NCBI Taxonomy" id="2528715"/>
    <lineage>
        <taxon>Bacteria</taxon>
        <taxon>Pseudomonadati</taxon>
        <taxon>Pseudomonadota</taxon>
        <taxon>Betaproteobacteria</taxon>
        <taxon>Burkholderiales</taxon>
        <taxon>Burkholderiaceae</taxon>
        <taxon>Paraburkholderia</taxon>
    </lineage>
</organism>
<dbReference type="PROSITE" id="PS01124">
    <property type="entry name" value="HTH_ARAC_FAMILY_2"/>
    <property type="match status" value="1"/>
</dbReference>
<name>A0A4R5M336_9BURK</name>
<accession>A0A4R5M336</accession>
<evidence type="ECO:0000313" key="6">
    <source>
        <dbReference type="EMBL" id="TDG20045.1"/>
    </source>
</evidence>
<gene>
    <name evidence="6" type="ORF">EYW47_28235</name>
</gene>
<keyword evidence="2" id="KW-0238">DNA-binding</keyword>
<dbReference type="SUPFAM" id="SSF46689">
    <property type="entry name" value="Homeodomain-like"/>
    <property type="match status" value="1"/>
</dbReference>
<dbReference type="InterPro" id="IPR050204">
    <property type="entry name" value="AraC_XylS_family_regulators"/>
</dbReference>
<evidence type="ECO:0000256" key="1">
    <source>
        <dbReference type="ARBA" id="ARBA00023015"/>
    </source>
</evidence>
<dbReference type="Pfam" id="PF14525">
    <property type="entry name" value="AraC_binding_2"/>
    <property type="match status" value="1"/>
</dbReference>
<evidence type="ECO:0000256" key="3">
    <source>
        <dbReference type="ARBA" id="ARBA00023163"/>
    </source>
</evidence>
<evidence type="ECO:0000256" key="4">
    <source>
        <dbReference type="SAM" id="MobiDB-lite"/>
    </source>
</evidence>
<dbReference type="Gene3D" id="1.10.10.60">
    <property type="entry name" value="Homeodomain-like"/>
    <property type="match status" value="1"/>
</dbReference>
<comment type="caution">
    <text evidence="6">The sequence shown here is derived from an EMBL/GenBank/DDBJ whole genome shotgun (WGS) entry which is preliminary data.</text>
</comment>
<dbReference type="GO" id="GO:0043565">
    <property type="term" value="F:sequence-specific DNA binding"/>
    <property type="evidence" value="ECO:0007669"/>
    <property type="project" value="InterPro"/>
</dbReference>
<feature type="region of interest" description="Disordered" evidence="4">
    <location>
        <begin position="370"/>
        <end position="390"/>
    </location>
</feature>
<dbReference type="EMBL" id="SMRP01000018">
    <property type="protein sequence ID" value="TDG20045.1"/>
    <property type="molecule type" value="Genomic_DNA"/>
</dbReference>
<keyword evidence="7" id="KW-1185">Reference proteome</keyword>
<dbReference type="Proteomes" id="UP000295722">
    <property type="component" value="Unassembled WGS sequence"/>
</dbReference>
<sequence>MRASSETGLFLAAPRTAPAAPARPGLRIFAPPDIAMLSSPPHFASSAERPNLSNWHRELSGAQDFDQVTEVVGRAFKPHAMTLRDPDRALNTHLYSKQIGRISLHMLEYGAEVKVEPDCFEGFVLVEIPLRGGGRYRCGRESLDGDTAHAVVMSPGKPVHLDLAPSLSQLIVKVDQQLIDRTCAAHLGCQAREPVSFDLGLDLNGRAGRAWMSTLRHVIEGSETFPELLENAGYCAHIEQMLIDALLYAHPHNLSHRFALTQALPAIAPAYVRRAVDYLEAHAAEPVTVESLSEAVGVSARALFNAFRSTYDQTPMGYLRELRLRRVREALLEGAPHAENLTQLAMQWGFFHYGRFARYYTERFGERPQDTLRRGRADTGAPPGRAVKAN</sequence>
<evidence type="ECO:0000256" key="2">
    <source>
        <dbReference type="ARBA" id="ARBA00023125"/>
    </source>
</evidence>